<dbReference type="PANTHER" id="PTHR11739:SF8">
    <property type="entry name" value="CITRATE SYNTHASE, MITOCHONDRIAL"/>
    <property type="match status" value="1"/>
</dbReference>
<dbReference type="Gramene" id="TVU32909">
    <property type="protein sequence ID" value="TVU32909"/>
    <property type="gene ID" value="EJB05_24674"/>
</dbReference>
<dbReference type="EMBL" id="RWGY01000011">
    <property type="protein sequence ID" value="TVU32909.1"/>
    <property type="molecule type" value="Genomic_DNA"/>
</dbReference>
<dbReference type="GO" id="GO:0006099">
    <property type="term" value="P:tricarboxylic acid cycle"/>
    <property type="evidence" value="ECO:0007669"/>
    <property type="project" value="TreeGrafter"/>
</dbReference>
<dbReference type="PROSITE" id="PS50158">
    <property type="entry name" value="ZF_CCHC"/>
    <property type="match status" value="1"/>
</dbReference>
<dbReference type="PROSITE" id="PS00480">
    <property type="entry name" value="CITRATE_SYNTHASE"/>
    <property type="match status" value="1"/>
</dbReference>
<evidence type="ECO:0000259" key="7">
    <source>
        <dbReference type="PROSITE" id="PS50158"/>
    </source>
</evidence>
<dbReference type="FunFam" id="1.10.230.10:FF:000001">
    <property type="entry name" value="Citrate synthase"/>
    <property type="match status" value="1"/>
</dbReference>
<keyword evidence="3" id="KW-0479">Metal-binding</keyword>
<dbReference type="GO" id="GO:0046912">
    <property type="term" value="F:acyltransferase activity, acyl groups converted into alkyl on transfer"/>
    <property type="evidence" value="ECO:0007669"/>
    <property type="project" value="InterPro"/>
</dbReference>
<dbReference type="GO" id="GO:0005759">
    <property type="term" value="C:mitochondrial matrix"/>
    <property type="evidence" value="ECO:0007669"/>
    <property type="project" value="TreeGrafter"/>
</dbReference>
<sequence>SEPEISTSSTSFNVQEVKQSSCEAKNVQSVSLGKPEVPVSQTGSSGCGRKETSSTRNEENDWRRFRPSEESVSSSDSEGEHFMCLMAKGKKKPIKKDESESEDDDLEFDKLSKKDMYKIMKLMKKIEEQELQLEKQEEFLIGKMEELEALSENHEKLHNLHISLTNNYDNLKKDYACATNSSLCVASLQQENCNLKAQLGVLTSKQVTLQKSHEELLCSHENLVEAHALLEISYEVVLTMPSCDEHIIVETCDDFIASENDNLVREVEKLKNELRVLRGKGHVQPSQDNRDDMVKKLEKGSTVTCTKSPSNKLKKIHDKSDKQMFKKKAQIMYLECSSIGHFASKCPSKKIDQTSLSRRQRRLSQRKCFGCKEEGHKIASCPKKGKCVLTSQNRMFRFDKPEVPGIRFRGLSIPECQKVLPTAVQDGEPLPEGLLWLLLTGKVPTKEQVDALSKDLLSRSEVPDHVYTAIDALPPSAHPMTQFTTGVMALQVDSEFQKAYEKGMPKSKFWEATYEDCLNMIARLPPVASYVYRRVFKDGKRIAADTTLDYAANFSHMLGFDDPKMLELMRLYVMIHAYVSSTLVLMCVYVYGGLVLISPSYCHLASCSDHEGGNVSAHTGHLVGSALSDPYLSFAAALNGLAGPLHGLANQEVLLWIKSVIEETGSDVTTDQLKEYVWKTLKSGNVVPGYGHGVLRQTDPRYTCQREFALKHLPEDPLFKLLYEVVPSILTELGKVKNPWPNVDAHSGVLLNHFGLSEARYYTVLFGVSRSIGIGSPLIWDRALGLPLERPKSVTMEWLENYCKNKAA</sequence>
<evidence type="ECO:0000313" key="9">
    <source>
        <dbReference type="Proteomes" id="UP000324897"/>
    </source>
</evidence>
<feature type="region of interest" description="Disordered" evidence="5">
    <location>
        <begin position="1"/>
        <end position="80"/>
    </location>
</feature>
<dbReference type="GO" id="GO:0003676">
    <property type="term" value="F:nucleic acid binding"/>
    <property type="evidence" value="ECO:0007669"/>
    <property type="project" value="InterPro"/>
</dbReference>
<keyword evidence="3" id="KW-0862">Zinc</keyword>
<feature type="transmembrane region" description="Helical" evidence="6">
    <location>
        <begin position="571"/>
        <end position="597"/>
    </location>
</feature>
<dbReference type="SUPFAM" id="SSF57756">
    <property type="entry name" value="Retrovirus zinc finger-like domains"/>
    <property type="match status" value="1"/>
</dbReference>
<evidence type="ECO:0000256" key="4">
    <source>
        <dbReference type="RuleBase" id="RU000441"/>
    </source>
</evidence>
<dbReference type="SMART" id="SM00343">
    <property type="entry name" value="ZnF_C2HC"/>
    <property type="match status" value="2"/>
</dbReference>
<gene>
    <name evidence="8" type="ORF">EJB05_24674</name>
</gene>
<dbReference type="Gene3D" id="4.10.60.10">
    <property type="entry name" value="Zinc finger, CCHC-type"/>
    <property type="match status" value="1"/>
</dbReference>
<dbReference type="InterPro" id="IPR036969">
    <property type="entry name" value="Citrate_synthase_sf"/>
</dbReference>
<dbReference type="Proteomes" id="UP000324897">
    <property type="component" value="Chromosome 1"/>
</dbReference>
<dbReference type="OrthoDB" id="696537at2759"/>
<feature type="compositionally biased region" description="Polar residues" evidence="5">
    <location>
        <begin position="1"/>
        <end position="31"/>
    </location>
</feature>
<dbReference type="Gene3D" id="1.10.580.10">
    <property type="entry name" value="Citrate Synthase, domain 1"/>
    <property type="match status" value="3"/>
</dbReference>
<protein>
    <recommendedName>
        <fullName evidence="4">Citrate synthase</fullName>
    </recommendedName>
</protein>
<keyword evidence="9" id="KW-1185">Reference proteome</keyword>
<evidence type="ECO:0000256" key="3">
    <source>
        <dbReference type="PROSITE-ProRule" id="PRU00047"/>
    </source>
</evidence>
<accession>A0A5J9V9X3</accession>
<dbReference type="InterPro" id="IPR001878">
    <property type="entry name" value="Znf_CCHC"/>
</dbReference>
<feature type="non-terminal residue" evidence="8">
    <location>
        <position position="1"/>
    </location>
</feature>
<keyword evidence="6" id="KW-0812">Transmembrane</keyword>
<dbReference type="PRINTS" id="PR00143">
    <property type="entry name" value="CITRTSNTHASE"/>
</dbReference>
<dbReference type="InterPro" id="IPR002020">
    <property type="entry name" value="Citrate_synthase"/>
</dbReference>
<keyword evidence="6" id="KW-1133">Transmembrane helix</keyword>
<comment type="similarity">
    <text evidence="1 4">Belongs to the citrate synthase family.</text>
</comment>
<feature type="domain" description="CCHC-type" evidence="7">
    <location>
        <begin position="366"/>
        <end position="383"/>
    </location>
</feature>
<dbReference type="InterPro" id="IPR019810">
    <property type="entry name" value="Citrate_synthase_AS"/>
</dbReference>
<dbReference type="GO" id="GO:0008270">
    <property type="term" value="F:zinc ion binding"/>
    <property type="evidence" value="ECO:0007669"/>
    <property type="project" value="UniProtKB-KW"/>
</dbReference>
<dbReference type="InterPro" id="IPR016142">
    <property type="entry name" value="Citrate_synth-like_lrg_a-sub"/>
</dbReference>
<feature type="compositionally biased region" description="Basic and acidic residues" evidence="5">
    <location>
        <begin position="48"/>
        <end position="69"/>
    </location>
</feature>
<dbReference type="InterPro" id="IPR036875">
    <property type="entry name" value="Znf_CCHC_sf"/>
</dbReference>
<name>A0A5J9V9X3_9POAL</name>
<dbReference type="SUPFAM" id="SSF48256">
    <property type="entry name" value="Citrate synthase"/>
    <property type="match status" value="1"/>
</dbReference>
<dbReference type="Pfam" id="PF00285">
    <property type="entry name" value="Citrate_synt"/>
    <property type="match status" value="2"/>
</dbReference>
<evidence type="ECO:0000313" key="8">
    <source>
        <dbReference type="EMBL" id="TVU32909.1"/>
    </source>
</evidence>
<dbReference type="PANTHER" id="PTHR11739">
    <property type="entry name" value="CITRATE SYNTHASE"/>
    <property type="match status" value="1"/>
</dbReference>
<evidence type="ECO:0000256" key="5">
    <source>
        <dbReference type="SAM" id="MobiDB-lite"/>
    </source>
</evidence>
<comment type="caution">
    <text evidence="8">The sequence shown here is derived from an EMBL/GenBank/DDBJ whole genome shotgun (WGS) entry which is preliminary data.</text>
</comment>
<keyword evidence="6" id="KW-0472">Membrane</keyword>
<evidence type="ECO:0000256" key="6">
    <source>
        <dbReference type="SAM" id="Phobius"/>
    </source>
</evidence>
<proteinExistence type="inferred from homology"/>
<reference evidence="8 9" key="1">
    <citation type="journal article" date="2019" name="Sci. Rep.">
        <title>A high-quality genome of Eragrostis curvula grass provides insights into Poaceae evolution and supports new strategies to enhance forage quality.</title>
        <authorList>
            <person name="Carballo J."/>
            <person name="Santos B.A.C.M."/>
            <person name="Zappacosta D."/>
            <person name="Garbus I."/>
            <person name="Selva J.P."/>
            <person name="Gallo C.A."/>
            <person name="Diaz A."/>
            <person name="Albertini E."/>
            <person name="Caccamo M."/>
            <person name="Echenique V."/>
        </authorList>
    </citation>
    <scope>NUCLEOTIDE SEQUENCE [LARGE SCALE GENOMIC DNA]</scope>
    <source>
        <strain evidence="9">cv. Victoria</strain>
        <tissue evidence="8">Leaf</tissue>
    </source>
</reference>
<keyword evidence="3" id="KW-0863">Zinc-finger</keyword>
<evidence type="ECO:0000256" key="2">
    <source>
        <dbReference type="ARBA" id="ARBA00022679"/>
    </source>
</evidence>
<organism evidence="8 9">
    <name type="scientific">Eragrostis curvula</name>
    <name type="common">weeping love grass</name>
    <dbReference type="NCBI Taxonomy" id="38414"/>
    <lineage>
        <taxon>Eukaryota</taxon>
        <taxon>Viridiplantae</taxon>
        <taxon>Streptophyta</taxon>
        <taxon>Embryophyta</taxon>
        <taxon>Tracheophyta</taxon>
        <taxon>Spermatophyta</taxon>
        <taxon>Magnoliopsida</taxon>
        <taxon>Liliopsida</taxon>
        <taxon>Poales</taxon>
        <taxon>Poaceae</taxon>
        <taxon>PACMAD clade</taxon>
        <taxon>Chloridoideae</taxon>
        <taxon>Eragrostideae</taxon>
        <taxon>Eragrostidinae</taxon>
        <taxon>Eragrostis</taxon>
    </lineage>
</organism>
<keyword evidence="2 4" id="KW-0808">Transferase</keyword>
<dbReference type="GO" id="GO:0005975">
    <property type="term" value="P:carbohydrate metabolic process"/>
    <property type="evidence" value="ECO:0007669"/>
    <property type="project" value="TreeGrafter"/>
</dbReference>
<dbReference type="AlphaFoldDB" id="A0A5J9V9X3"/>
<evidence type="ECO:0000256" key="1">
    <source>
        <dbReference type="ARBA" id="ARBA00010566"/>
    </source>
</evidence>